<accession>A0A078FGD0</accession>
<organism evidence="1 2">
    <name type="scientific">Brassica napus</name>
    <name type="common">Rape</name>
    <dbReference type="NCBI Taxonomy" id="3708"/>
    <lineage>
        <taxon>Eukaryota</taxon>
        <taxon>Viridiplantae</taxon>
        <taxon>Streptophyta</taxon>
        <taxon>Embryophyta</taxon>
        <taxon>Tracheophyta</taxon>
        <taxon>Spermatophyta</taxon>
        <taxon>Magnoliopsida</taxon>
        <taxon>eudicotyledons</taxon>
        <taxon>Gunneridae</taxon>
        <taxon>Pentapetalae</taxon>
        <taxon>rosids</taxon>
        <taxon>malvids</taxon>
        <taxon>Brassicales</taxon>
        <taxon>Brassicaceae</taxon>
        <taxon>Brassiceae</taxon>
        <taxon>Brassica</taxon>
    </lineage>
</organism>
<evidence type="ECO:0000313" key="1">
    <source>
        <dbReference type="EMBL" id="CDY12029.1"/>
    </source>
</evidence>
<sequence>MLCVDPSLMLTADGVLAHS</sequence>
<dbReference type="AlphaFoldDB" id="A0A078FGD0"/>
<proteinExistence type="predicted"/>
<dbReference type="EMBL" id="LK032016">
    <property type="protein sequence ID" value="CDY12029.1"/>
    <property type="molecule type" value="Genomic_DNA"/>
</dbReference>
<name>A0A078FGD0_BRANA</name>
<gene>
    <name evidence="1" type="primary">BnaAnng02140D</name>
    <name evidence="1" type="ORF">GSBRNA2T00060962001</name>
</gene>
<protein>
    <submittedName>
        <fullName evidence="1">BnaAnng02140D protein</fullName>
    </submittedName>
</protein>
<dbReference type="Proteomes" id="UP000028999">
    <property type="component" value="Unassembled WGS sequence"/>
</dbReference>
<keyword evidence="2" id="KW-1185">Reference proteome</keyword>
<evidence type="ECO:0000313" key="2">
    <source>
        <dbReference type="Proteomes" id="UP000028999"/>
    </source>
</evidence>
<reference evidence="1 2" key="1">
    <citation type="journal article" date="2014" name="Science">
        <title>Plant genetics. Early allopolyploid evolution in the post-Neolithic Brassica napus oilseed genome.</title>
        <authorList>
            <person name="Chalhoub B."/>
            <person name="Denoeud F."/>
            <person name="Liu S."/>
            <person name="Parkin I.A."/>
            <person name="Tang H."/>
            <person name="Wang X."/>
            <person name="Chiquet J."/>
            <person name="Belcram H."/>
            <person name="Tong C."/>
            <person name="Samans B."/>
            <person name="Correa M."/>
            <person name="Da Silva C."/>
            <person name="Just J."/>
            <person name="Falentin C."/>
            <person name="Koh C.S."/>
            <person name="Le Clainche I."/>
            <person name="Bernard M."/>
            <person name="Bento P."/>
            <person name="Noel B."/>
            <person name="Labadie K."/>
            <person name="Alberti A."/>
            <person name="Charles M."/>
            <person name="Arnaud D."/>
            <person name="Guo H."/>
            <person name="Daviaud C."/>
            <person name="Alamery S."/>
            <person name="Jabbari K."/>
            <person name="Zhao M."/>
            <person name="Edger P.P."/>
            <person name="Chelaifa H."/>
            <person name="Tack D."/>
            <person name="Lassalle G."/>
            <person name="Mestiri I."/>
            <person name="Schnel N."/>
            <person name="Le Paslier M.C."/>
            <person name="Fan G."/>
            <person name="Renault V."/>
            <person name="Bayer P.E."/>
            <person name="Golicz A.A."/>
            <person name="Manoli S."/>
            <person name="Lee T.H."/>
            <person name="Thi V.H."/>
            <person name="Chalabi S."/>
            <person name="Hu Q."/>
            <person name="Fan C."/>
            <person name="Tollenaere R."/>
            <person name="Lu Y."/>
            <person name="Battail C."/>
            <person name="Shen J."/>
            <person name="Sidebottom C.H."/>
            <person name="Wang X."/>
            <person name="Canaguier A."/>
            <person name="Chauveau A."/>
            <person name="Berard A."/>
            <person name="Deniot G."/>
            <person name="Guan M."/>
            <person name="Liu Z."/>
            <person name="Sun F."/>
            <person name="Lim Y.P."/>
            <person name="Lyons E."/>
            <person name="Town C.D."/>
            <person name="Bancroft I."/>
            <person name="Wang X."/>
            <person name="Meng J."/>
            <person name="Ma J."/>
            <person name="Pires J.C."/>
            <person name="King G.J."/>
            <person name="Brunel D."/>
            <person name="Delourme R."/>
            <person name="Renard M."/>
            <person name="Aury J.M."/>
            <person name="Adams K.L."/>
            <person name="Batley J."/>
            <person name="Snowdon R.J."/>
            <person name="Tost J."/>
            <person name="Edwards D."/>
            <person name="Zhou Y."/>
            <person name="Hua W."/>
            <person name="Sharpe A.G."/>
            <person name="Paterson A.H."/>
            <person name="Guan C."/>
            <person name="Wincker P."/>
        </authorList>
    </citation>
    <scope>NUCLEOTIDE SEQUENCE [LARGE SCALE GENOMIC DNA]</scope>
    <source>
        <strain evidence="2">cv. Darmor-bzh</strain>
    </source>
</reference>
<dbReference type="PaxDb" id="3708-A0A078FGD0"/>